<sequence>MFKRATPLLETLRTAEDFNGKSRAHTRYQLVGRPRKLGRILIQGSAFVITVDGKNKLQVLPRHSIYIVGGVIKDVYPARQKKVPLEKIDLLYDGAKRGGIVVTPGFINGHAHPPMYLLRSSMTLDKGDIREQVTKMALLESKMRPRDFLIGAVGDFTEEQKNGITTILSHYATFEPIDRAAELTHENVINAISAVSNSHPENTPALVERILKQRKRYYSTPAISIHYLHKASRVELKKIRELVKRYRVLLTMHAAENEEWVQACVEKFGSRTVEALVELGLAGSHTVLSHAVHISDDEVRLIRKHKIGVVHLPTSNKLHKSGEFHYPEFVHAGADRQICLGTDSVISKNSLDLLSEALQTRIMHLDRHRVLYEDLFKMMTSQAAEILKLGRVGRILPGYRADLAFWKLKDRGFLPYNERNPVSLVGNMITHSGRMVRDLMVRGEFIISNRLHNLIDESELLLELQQAHMALRTRLRR</sequence>
<dbReference type="STRING" id="1797542.A3J59_00195"/>
<feature type="domain" description="Amidohydrolase-related" evidence="2">
    <location>
        <begin position="101"/>
        <end position="424"/>
    </location>
</feature>
<evidence type="ECO:0000256" key="1">
    <source>
        <dbReference type="ARBA" id="ARBA00022801"/>
    </source>
</evidence>
<name>A0A1G1YH52_9BACT</name>
<dbReference type="SUPFAM" id="SSF51556">
    <property type="entry name" value="Metallo-dependent hydrolases"/>
    <property type="match status" value="1"/>
</dbReference>
<dbReference type="InterPro" id="IPR050287">
    <property type="entry name" value="MTA/SAH_deaminase"/>
</dbReference>
<dbReference type="AlphaFoldDB" id="A0A1G1YH52"/>
<organism evidence="3 4">
    <name type="scientific">Candidatus Buchananbacteria bacterium RIFCSPHIGHO2_02_FULL_56_16</name>
    <dbReference type="NCBI Taxonomy" id="1797542"/>
    <lineage>
        <taxon>Bacteria</taxon>
        <taxon>Candidatus Buchananiibacteriota</taxon>
    </lineage>
</organism>
<dbReference type="InterPro" id="IPR011059">
    <property type="entry name" value="Metal-dep_hydrolase_composite"/>
</dbReference>
<dbReference type="Gene3D" id="3.20.20.140">
    <property type="entry name" value="Metal-dependent hydrolases"/>
    <property type="match status" value="1"/>
</dbReference>
<proteinExistence type="predicted"/>
<keyword evidence="1" id="KW-0378">Hydrolase</keyword>
<dbReference type="InterPro" id="IPR006680">
    <property type="entry name" value="Amidohydro-rel"/>
</dbReference>
<evidence type="ECO:0000313" key="4">
    <source>
        <dbReference type="Proteomes" id="UP000177310"/>
    </source>
</evidence>
<dbReference type="GO" id="GO:0016810">
    <property type="term" value="F:hydrolase activity, acting on carbon-nitrogen (but not peptide) bonds"/>
    <property type="evidence" value="ECO:0007669"/>
    <property type="project" value="InterPro"/>
</dbReference>
<dbReference type="SUPFAM" id="SSF51338">
    <property type="entry name" value="Composite domain of metallo-dependent hydrolases"/>
    <property type="match status" value="1"/>
</dbReference>
<dbReference type="PANTHER" id="PTHR43794">
    <property type="entry name" value="AMINOHYDROLASE SSNA-RELATED"/>
    <property type="match status" value="1"/>
</dbReference>
<dbReference type="PANTHER" id="PTHR43794:SF11">
    <property type="entry name" value="AMIDOHYDROLASE-RELATED DOMAIN-CONTAINING PROTEIN"/>
    <property type="match status" value="1"/>
</dbReference>
<comment type="caution">
    <text evidence="3">The sequence shown here is derived from an EMBL/GenBank/DDBJ whole genome shotgun (WGS) entry which is preliminary data.</text>
</comment>
<dbReference type="EMBL" id="MHIL01000016">
    <property type="protein sequence ID" value="OGY51685.1"/>
    <property type="molecule type" value="Genomic_DNA"/>
</dbReference>
<evidence type="ECO:0000313" key="3">
    <source>
        <dbReference type="EMBL" id="OGY51685.1"/>
    </source>
</evidence>
<reference evidence="3 4" key="1">
    <citation type="journal article" date="2016" name="Nat. Commun.">
        <title>Thousands of microbial genomes shed light on interconnected biogeochemical processes in an aquifer system.</title>
        <authorList>
            <person name="Anantharaman K."/>
            <person name="Brown C.T."/>
            <person name="Hug L.A."/>
            <person name="Sharon I."/>
            <person name="Castelle C.J."/>
            <person name="Probst A.J."/>
            <person name="Thomas B.C."/>
            <person name="Singh A."/>
            <person name="Wilkins M.J."/>
            <person name="Karaoz U."/>
            <person name="Brodie E.L."/>
            <person name="Williams K.H."/>
            <person name="Hubbard S.S."/>
            <person name="Banfield J.F."/>
        </authorList>
    </citation>
    <scope>NUCLEOTIDE SEQUENCE [LARGE SCALE GENOMIC DNA]</scope>
</reference>
<dbReference type="Gene3D" id="2.30.40.10">
    <property type="entry name" value="Urease, subunit C, domain 1"/>
    <property type="match status" value="1"/>
</dbReference>
<dbReference type="Proteomes" id="UP000177310">
    <property type="component" value="Unassembled WGS sequence"/>
</dbReference>
<accession>A0A1G1YH52</accession>
<gene>
    <name evidence="3" type="ORF">A3J59_00195</name>
</gene>
<evidence type="ECO:0000259" key="2">
    <source>
        <dbReference type="Pfam" id="PF01979"/>
    </source>
</evidence>
<dbReference type="Pfam" id="PF01979">
    <property type="entry name" value="Amidohydro_1"/>
    <property type="match status" value="1"/>
</dbReference>
<protein>
    <recommendedName>
        <fullName evidence="2">Amidohydrolase-related domain-containing protein</fullName>
    </recommendedName>
</protein>
<dbReference type="InterPro" id="IPR032466">
    <property type="entry name" value="Metal_Hydrolase"/>
</dbReference>